<dbReference type="CDD" id="cd07561">
    <property type="entry name" value="Peptidase_S41_CPP_like"/>
    <property type="match status" value="1"/>
</dbReference>
<keyword evidence="3" id="KW-1185">Reference proteome</keyword>
<dbReference type="Pfam" id="PF18294">
    <property type="entry name" value="Pept_S41_N"/>
    <property type="match status" value="1"/>
</dbReference>
<dbReference type="InterPro" id="IPR041613">
    <property type="entry name" value="Pept_S41_N"/>
</dbReference>
<proteinExistence type="predicted"/>
<organism evidence="2 3">
    <name type="scientific">Sunxiuqinia dokdonensis</name>
    <dbReference type="NCBI Taxonomy" id="1409788"/>
    <lineage>
        <taxon>Bacteria</taxon>
        <taxon>Pseudomonadati</taxon>
        <taxon>Bacteroidota</taxon>
        <taxon>Bacteroidia</taxon>
        <taxon>Marinilabiliales</taxon>
        <taxon>Prolixibacteraceae</taxon>
        <taxon>Sunxiuqinia</taxon>
    </lineage>
</organism>
<dbReference type="GO" id="GO:0008236">
    <property type="term" value="F:serine-type peptidase activity"/>
    <property type="evidence" value="ECO:0007669"/>
    <property type="project" value="InterPro"/>
</dbReference>
<feature type="domain" description="Tail specific protease" evidence="1">
    <location>
        <begin position="174"/>
        <end position="375"/>
    </location>
</feature>
<dbReference type="InterPro" id="IPR005151">
    <property type="entry name" value="Tail-specific_protease"/>
</dbReference>
<dbReference type="Gene3D" id="2.30.42.10">
    <property type="match status" value="1"/>
</dbReference>
<reference evidence="3" key="1">
    <citation type="submission" date="2015-07" db="EMBL/GenBank/DDBJ databases">
        <title>Genome sequencing of Sunxiuqinia dokdonensis strain SK.</title>
        <authorList>
            <person name="Ahn S."/>
            <person name="Kim B.-C."/>
        </authorList>
    </citation>
    <scope>NUCLEOTIDE SEQUENCE [LARGE SCALE GENOMIC DNA]</scope>
    <source>
        <strain evidence="3">SK</strain>
    </source>
</reference>
<dbReference type="Pfam" id="PF03572">
    <property type="entry name" value="Peptidase_S41"/>
    <property type="match status" value="1"/>
</dbReference>
<dbReference type="SMART" id="SM00245">
    <property type="entry name" value="TSPc"/>
    <property type="match status" value="1"/>
</dbReference>
<evidence type="ECO:0000259" key="1">
    <source>
        <dbReference type="SMART" id="SM00245"/>
    </source>
</evidence>
<dbReference type="RefSeq" id="WP_162231115.1">
    <property type="nucleotide sequence ID" value="NZ_LGIA01000010.1"/>
</dbReference>
<protein>
    <recommendedName>
        <fullName evidence="1">Tail specific protease domain-containing protein</fullName>
    </recommendedName>
</protein>
<dbReference type="STRING" id="1409788.NC99_01960"/>
<dbReference type="GO" id="GO:0006508">
    <property type="term" value="P:proteolysis"/>
    <property type="evidence" value="ECO:0007669"/>
    <property type="project" value="InterPro"/>
</dbReference>
<dbReference type="Gene3D" id="3.30.750.170">
    <property type="match status" value="1"/>
</dbReference>
<dbReference type="EMBL" id="LGIA01000010">
    <property type="protein sequence ID" value="KOH46986.1"/>
    <property type="molecule type" value="Genomic_DNA"/>
</dbReference>
<evidence type="ECO:0000313" key="3">
    <source>
        <dbReference type="Proteomes" id="UP000036958"/>
    </source>
</evidence>
<dbReference type="AlphaFoldDB" id="A0A0L8VEU1"/>
<dbReference type="PANTHER" id="PTHR32060:SF30">
    <property type="entry name" value="CARBOXY-TERMINAL PROCESSING PROTEASE CTPA"/>
    <property type="match status" value="1"/>
</dbReference>
<accession>A0A0L8VEU1</accession>
<dbReference type="SUPFAM" id="SSF52096">
    <property type="entry name" value="ClpP/crotonase"/>
    <property type="match status" value="1"/>
</dbReference>
<comment type="caution">
    <text evidence="2">The sequence shown here is derived from an EMBL/GenBank/DDBJ whole genome shotgun (WGS) entry which is preliminary data.</text>
</comment>
<sequence length="428" mass="47854">MDNIKNGRLLSLFLAGMLLLAISCSEEEVIPEIELEEPVENSRTYIYDIFKDWYFWLDQVPELDPNNYSTNESLVEALMYDELDRWSFVTSLDAYRALFEQAQTKGFGVGMAVTPDQRLMVRFTYKQSPMGLAGVDRGWEFIRINDVPLENIPDLGAAFDTDTEVKFTFVTTDNDTVSHSMTRTDYQMNTVLHWNVLDVGTKKVGYLVFESFLEPSLQELKDVFTDFQAEEIDELVVDLRYNGGGNLGIAFLLEELVGGSDIEGELLGRIIYNKKHTDDNVNFGTQGNELSVDVDRLFFITTGASASASEMVINGMFPYKEVVTIGSTTAGKPVGMSVFESEEYNMALAPVTFKLLNASGQGDYFNGIPADYDVVDDVFRGWGNPDEACLKTALDIIRGNDVIALKSIKLQPQGLPLKRGLQEITGAY</sequence>
<dbReference type="Gene3D" id="3.90.226.10">
    <property type="entry name" value="2-enoyl-CoA Hydratase, Chain A, domain 1"/>
    <property type="match status" value="1"/>
</dbReference>
<dbReference type="InterPro" id="IPR029045">
    <property type="entry name" value="ClpP/crotonase-like_dom_sf"/>
</dbReference>
<name>A0A0L8VEU1_9BACT</name>
<dbReference type="PROSITE" id="PS51257">
    <property type="entry name" value="PROKAR_LIPOPROTEIN"/>
    <property type="match status" value="1"/>
</dbReference>
<gene>
    <name evidence="2" type="ORF">NC99_01960</name>
</gene>
<dbReference type="PATRIC" id="fig|1409788.3.peg.202"/>
<dbReference type="GO" id="GO:0030288">
    <property type="term" value="C:outer membrane-bounded periplasmic space"/>
    <property type="evidence" value="ECO:0007669"/>
    <property type="project" value="TreeGrafter"/>
</dbReference>
<dbReference type="Proteomes" id="UP000036958">
    <property type="component" value="Unassembled WGS sequence"/>
</dbReference>
<dbReference type="GO" id="GO:0004175">
    <property type="term" value="F:endopeptidase activity"/>
    <property type="evidence" value="ECO:0007669"/>
    <property type="project" value="TreeGrafter"/>
</dbReference>
<evidence type="ECO:0000313" key="2">
    <source>
        <dbReference type="EMBL" id="KOH46986.1"/>
    </source>
</evidence>
<dbReference type="PANTHER" id="PTHR32060">
    <property type="entry name" value="TAIL-SPECIFIC PROTEASE"/>
    <property type="match status" value="1"/>
</dbReference>
<dbReference type="GO" id="GO:0007165">
    <property type="term" value="P:signal transduction"/>
    <property type="evidence" value="ECO:0007669"/>
    <property type="project" value="TreeGrafter"/>
</dbReference>
<dbReference type="InterPro" id="IPR036034">
    <property type="entry name" value="PDZ_sf"/>
</dbReference>